<comment type="caution">
    <text evidence="3">The sequence shown here is derived from an EMBL/GenBank/DDBJ whole genome shotgun (WGS) entry which is preliminary data.</text>
</comment>
<protein>
    <submittedName>
        <fullName evidence="3">ABC transporter permease subunit</fullName>
    </submittedName>
</protein>
<organism evidence="3 4">
    <name type="scientific">Nesterenkonia aerolata</name>
    <dbReference type="NCBI Taxonomy" id="3074079"/>
    <lineage>
        <taxon>Bacteria</taxon>
        <taxon>Bacillati</taxon>
        <taxon>Actinomycetota</taxon>
        <taxon>Actinomycetes</taxon>
        <taxon>Micrococcales</taxon>
        <taxon>Micrococcaceae</taxon>
        <taxon>Nesterenkonia</taxon>
    </lineage>
</organism>
<gene>
    <name evidence="3" type="ORF">RIL96_09080</name>
</gene>
<feature type="transmembrane region" description="Helical" evidence="2">
    <location>
        <begin position="153"/>
        <end position="186"/>
    </location>
</feature>
<keyword evidence="4" id="KW-1185">Reference proteome</keyword>
<dbReference type="PANTHER" id="PTHR37305:SF1">
    <property type="entry name" value="MEMBRANE PROTEIN"/>
    <property type="match status" value="1"/>
</dbReference>
<dbReference type="RefSeq" id="WP_310548703.1">
    <property type="nucleotide sequence ID" value="NZ_JAVKGR010000010.1"/>
</dbReference>
<reference evidence="3 4" key="1">
    <citation type="submission" date="2023-09" db="EMBL/GenBank/DDBJ databases">
        <title>Description of three actinobacteria isolated from air of manufacturing shop in a pharmaceutical factory.</title>
        <authorList>
            <person name="Zhang D.-F."/>
        </authorList>
    </citation>
    <scope>NUCLEOTIDE SEQUENCE [LARGE SCALE GENOMIC DNA]</scope>
    <source>
        <strain evidence="3 4">LY-0111</strain>
    </source>
</reference>
<feature type="compositionally biased region" description="Polar residues" evidence="1">
    <location>
        <begin position="1"/>
        <end position="24"/>
    </location>
</feature>
<feature type="transmembrane region" description="Helical" evidence="2">
    <location>
        <begin position="63"/>
        <end position="87"/>
    </location>
</feature>
<evidence type="ECO:0000313" key="3">
    <source>
        <dbReference type="EMBL" id="MDR8019715.1"/>
    </source>
</evidence>
<dbReference type="PANTHER" id="PTHR37305">
    <property type="entry name" value="INTEGRAL MEMBRANE PROTEIN-RELATED"/>
    <property type="match status" value="1"/>
</dbReference>
<evidence type="ECO:0000256" key="1">
    <source>
        <dbReference type="SAM" id="MobiDB-lite"/>
    </source>
</evidence>
<proteinExistence type="predicted"/>
<feature type="transmembrane region" description="Helical" evidence="2">
    <location>
        <begin position="230"/>
        <end position="251"/>
    </location>
</feature>
<name>A0ABU2DTA0_9MICC</name>
<evidence type="ECO:0000313" key="4">
    <source>
        <dbReference type="Proteomes" id="UP001251870"/>
    </source>
</evidence>
<keyword evidence="2" id="KW-0812">Transmembrane</keyword>
<feature type="transmembrane region" description="Helical" evidence="2">
    <location>
        <begin position="107"/>
        <end position="132"/>
    </location>
</feature>
<evidence type="ECO:0000256" key="2">
    <source>
        <dbReference type="SAM" id="Phobius"/>
    </source>
</evidence>
<dbReference type="Pfam" id="PF12679">
    <property type="entry name" value="ABC2_membrane_2"/>
    <property type="match status" value="1"/>
</dbReference>
<feature type="transmembrane region" description="Helical" evidence="2">
    <location>
        <begin position="292"/>
        <end position="311"/>
    </location>
</feature>
<sequence>MNTSPQHLDTRTPQQTSDRLSTASCDDGQRVRPFTSDASLPGLSFARILRSELGKLTGMRSTLWLSITSVVMTGLMVTLILYSFGWMLQEGSDFVDSMGAEQAGQELLTQVLMAGLFFALILIGCIGVLSVTSEYGSGSIRSTMAAVPRRLTLVTAKATAAALTGAAIGAALILGATLAVVLFLSAHDLSLAFGSAEVWQIIGANLLVVVVVTLLGFGLGLILRSSAGSIVVLAALLFIGPMAMSIIAGLVTDNPVVDAINTWQFGALIDSFRDVGSSMTVPEMETLDPAQAGLGLLVWLLVALGLGTWLFRRRDV</sequence>
<keyword evidence="2" id="KW-0472">Membrane</keyword>
<dbReference type="EMBL" id="JAVKGR010000010">
    <property type="protein sequence ID" value="MDR8019715.1"/>
    <property type="molecule type" value="Genomic_DNA"/>
</dbReference>
<keyword evidence="2" id="KW-1133">Transmembrane helix</keyword>
<accession>A0ABU2DTA0</accession>
<feature type="transmembrane region" description="Helical" evidence="2">
    <location>
        <begin position="198"/>
        <end position="223"/>
    </location>
</feature>
<feature type="region of interest" description="Disordered" evidence="1">
    <location>
        <begin position="1"/>
        <end position="25"/>
    </location>
</feature>
<dbReference type="Proteomes" id="UP001251870">
    <property type="component" value="Unassembled WGS sequence"/>
</dbReference>